<keyword evidence="3" id="KW-1185">Reference proteome</keyword>
<feature type="domain" description="Formyl transferase N-terminal" evidence="1">
    <location>
        <begin position="67"/>
        <end position="157"/>
    </location>
</feature>
<dbReference type="RefSeq" id="WP_015948284.1">
    <property type="nucleotide sequence ID" value="NC_011768.1"/>
</dbReference>
<dbReference type="PANTHER" id="PTHR11138">
    <property type="entry name" value="METHIONYL-TRNA FORMYLTRANSFERASE"/>
    <property type="match status" value="1"/>
</dbReference>
<name>B8FC22_DESAL</name>
<reference evidence="2 3" key="1">
    <citation type="journal article" date="2012" name="Environ. Microbiol.">
        <title>The genome sequence of Desulfatibacillum alkenivorans AK-01: a blueprint for anaerobic alkane oxidation.</title>
        <authorList>
            <person name="Callaghan A.V."/>
            <person name="Morris B.E."/>
            <person name="Pereira I.A."/>
            <person name="McInerney M.J."/>
            <person name="Austin R.N."/>
            <person name="Groves J.T."/>
            <person name="Kukor J.J."/>
            <person name="Suflita J.M."/>
            <person name="Young L.Y."/>
            <person name="Zylstra G.J."/>
            <person name="Wawrik B."/>
        </authorList>
    </citation>
    <scope>NUCLEOTIDE SEQUENCE [LARGE SCALE GENOMIC DNA]</scope>
    <source>
        <strain evidence="2 3">AK-01</strain>
    </source>
</reference>
<dbReference type="AlphaFoldDB" id="B8FC22"/>
<dbReference type="EMBL" id="CP001322">
    <property type="protein sequence ID" value="ACL05227.1"/>
    <property type="molecule type" value="Genomic_DNA"/>
</dbReference>
<gene>
    <name evidence="2" type="ordered locus">Dalk_3539</name>
</gene>
<evidence type="ECO:0000313" key="2">
    <source>
        <dbReference type="EMBL" id="ACL05227.1"/>
    </source>
</evidence>
<dbReference type="Pfam" id="PF00551">
    <property type="entry name" value="Formyl_trans_N"/>
    <property type="match status" value="1"/>
</dbReference>
<accession>B8FC22</accession>
<organism evidence="2 3">
    <name type="scientific">Desulfatibacillum aliphaticivorans</name>
    <dbReference type="NCBI Taxonomy" id="218208"/>
    <lineage>
        <taxon>Bacteria</taxon>
        <taxon>Pseudomonadati</taxon>
        <taxon>Thermodesulfobacteriota</taxon>
        <taxon>Desulfobacteria</taxon>
        <taxon>Desulfobacterales</taxon>
        <taxon>Desulfatibacillaceae</taxon>
        <taxon>Desulfatibacillum</taxon>
    </lineage>
</organism>
<dbReference type="Proteomes" id="UP000000739">
    <property type="component" value="Chromosome"/>
</dbReference>
<dbReference type="eggNOG" id="COG0223">
    <property type="taxonomic scope" value="Bacteria"/>
</dbReference>
<dbReference type="InterPro" id="IPR036477">
    <property type="entry name" value="Formyl_transf_N_sf"/>
</dbReference>
<dbReference type="SUPFAM" id="SSF53328">
    <property type="entry name" value="Formyltransferase"/>
    <property type="match status" value="1"/>
</dbReference>
<keyword evidence="2" id="KW-0808">Transferase</keyword>
<evidence type="ECO:0000313" key="3">
    <source>
        <dbReference type="Proteomes" id="UP000000739"/>
    </source>
</evidence>
<sequence length="228" mass="24766">MLNIFIAGQKYFGQAVLKELAAMEGIKIVGVSAPCCGDRQDRLCREAVKRGLPVIPAGSLNASTLPEGLDLIISAHCHDFISPATIQKTKLGAIGYHPSLLPLHRGRDAVYWAIRMGNPVTGGTVYWLNNKVDGGPIAAQGYVFIRPGDSPFDLWRRDLMPMGIMLFRRVILDLLDGLIVAVPQDEKLATWEPSVGRPPLFRPDLPMIGPGPEGFTVRVNSKALTGNS</sequence>
<dbReference type="CDD" id="cd08822">
    <property type="entry name" value="FMT_core_like_2"/>
    <property type="match status" value="1"/>
</dbReference>
<dbReference type="KEGG" id="dal:Dalk_3539"/>
<protein>
    <submittedName>
        <fullName evidence="2">Formyl transferase domain protein</fullName>
    </submittedName>
</protein>
<dbReference type="HOGENOM" id="CLU_118090_0_0_7"/>
<evidence type="ECO:0000259" key="1">
    <source>
        <dbReference type="Pfam" id="PF00551"/>
    </source>
</evidence>
<dbReference type="PANTHER" id="PTHR11138:SF5">
    <property type="entry name" value="METHIONYL-TRNA FORMYLTRANSFERASE, MITOCHONDRIAL"/>
    <property type="match status" value="1"/>
</dbReference>
<dbReference type="GO" id="GO:0004479">
    <property type="term" value="F:methionyl-tRNA formyltransferase activity"/>
    <property type="evidence" value="ECO:0007669"/>
    <property type="project" value="TreeGrafter"/>
</dbReference>
<dbReference type="InterPro" id="IPR002376">
    <property type="entry name" value="Formyl_transf_N"/>
</dbReference>
<proteinExistence type="predicted"/>
<dbReference type="Gene3D" id="3.40.50.12230">
    <property type="match status" value="1"/>
</dbReference>